<protein>
    <submittedName>
        <fullName evidence="3">Methyltransferase domain-containing protein</fullName>
    </submittedName>
</protein>
<dbReference type="EMBL" id="RBAH01000014">
    <property type="protein sequence ID" value="RKN80651.1"/>
    <property type="molecule type" value="Genomic_DNA"/>
</dbReference>
<keyword evidence="3" id="KW-0489">Methyltransferase</keyword>
<dbReference type="GO" id="GO:0008168">
    <property type="term" value="F:methyltransferase activity"/>
    <property type="evidence" value="ECO:0007669"/>
    <property type="project" value="UniProtKB-KW"/>
</dbReference>
<evidence type="ECO:0000256" key="1">
    <source>
        <dbReference type="ARBA" id="ARBA00023125"/>
    </source>
</evidence>
<dbReference type="SUPFAM" id="SSF53335">
    <property type="entry name" value="S-adenosyl-L-methionine-dependent methyltransferases"/>
    <property type="match status" value="1"/>
</dbReference>
<name>A0A3B0C7Q5_9BACL</name>
<gene>
    <name evidence="3" type="ORF">D7M11_19415</name>
</gene>
<reference evidence="3 4" key="1">
    <citation type="journal article" date="2007" name="Int. J. Syst. Evol. Microbiol.">
        <title>Paenibacillus ginsengarvi sp. nov., isolated from soil from ginseng cultivation.</title>
        <authorList>
            <person name="Yoon M.H."/>
            <person name="Ten L.N."/>
            <person name="Im W.T."/>
        </authorList>
    </citation>
    <scope>NUCLEOTIDE SEQUENCE [LARGE SCALE GENOMIC DNA]</scope>
    <source>
        <strain evidence="3 4">KCTC 13059</strain>
    </source>
</reference>
<dbReference type="RefSeq" id="WP_120748906.1">
    <property type="nucleotide sequence ID" value="NZ_RBAH01000014.1"/>
</dbReference>
<comment type="caution">
    <text evidence="3">The sequence shown here is derived from an EMBL/GenBank/DDBJ whole genome shotgun (WGS) entry which is preliminary data.</text>
</comment>
<dbReference type="InterPro" id="IPR009061">
    <property type="entry name" value="DNA-bd_dom_put_sf"/>
</dbReference>
<dbReference type="InterPro" id="IPR047057">
    <property type="entry name" value="MerR_fam"/>
</dbReference>
<dbReference type="GO" id="GO:0003700">
    <property type="term" value="F:DNA-binding transcription factor activity"/>
    <property type="evidence" value="ECO:0007669"/>
    <property type="project" value="InterPro"/>
</dbReference>
<dbReference type="Gene3D" id="3.40.50.150">
    <property type="entry name" value="Vaccinia Virus protein VP39"/>
    <property type="match status" value="1"/>
</dbReference>
<dbReference type="Pfam" id="PF13649">
    <property type="entry name" value="Methyltransf_25"/>
    <property type="match status" value="1"/>
</dbReference>
<sequence length="340" mass="37478">MRIKEAAARLGLSPRAIRFYEEKGLIAPAKERSSQYRTFDEDDVRRLQTIVALREAGLGIDDIQKALPAGGKDDGGAAGEVARHLELRRSEMVSAWVELKRMIETVDGMLAMLASEQALPTDAMFRLAQEARDVRELRSSWQDVWDYDGLAETHDDRVAESSGEYTAYAEALGLIVSWIAAAPGEEGLDLGTGTGNLAGMLLRQGAKMAGVDQSLAMLQRCRAKFPEIETKVGNLLAIPYTAGKFDFVVSSFALQHLSAGQLRLALEEMLRVLKPRGRICIADLMTSGDRVREQLAEAFPGHKPLAALAELSGYFERRGYVVKIRRIHGLLHVVYAVPIR</sequence>
<dbReference type="Proteomes" id="UP000282311">
    <property type="component" value="Unassembled WGS sequence"/>
</dbReference>
<dbReference type="Pfam" id="PF13411">
    <property type="entry name" value="MerR_1"/>
    <property type="match status" value="1"/>
</dbReference>
<dbReference type="PANTHER" id="PTHR30204:SF93">
    <property type="entry name" value="HTH MERR-TYPE DOMAIN-CONTAINING PROTEIN"/>
    <property type="match status" value="1"/>
</dbReference>
<organism evidence="3 4">
    <name type="scientific">Paenibacillus ginsengarvi</name>
    <dbReference type="NCBI Taxonomy" id="400777"/>
    <lineage>
        <taxon>Bacteria</taxon>
        <taxon>Bacillati</taxon>
        <taxon>Bacillota</taxon>
        <taxon>Bacilli</taxon>
        <taxon>Bacillales</taxon>
        <taxon>Paenibacillaceae</taxon>
        <taxon>Paenibacillus</taxon>
    </lineage>
</organism>
<dbReference type="PRINTS" id="PR00040">
    <property type="entry name" value="HTHMERR"/>
</dbReference>
<keyword evidence="1" id="KW-0238">DNA-binding</keyword>
<dbReference type="PANTHER" id="PTHR30204">
    <property type="entry name" value="REDOX-CYCLING DRUG-SENSING TRANSCRIPTIONAL ACTIVATOR SOXR"/>
    <property type="match status" value="1"/>
</dbReference>
<keyword evidence="3" id="KW-0808">Transferase</keyword>
<dbReference type="InterPro" id="IPR029063">
    <property type="entry name" value="SAM-dependent_MTases_sf"/>
</dbReference>
<dbReference type="SUPFAM" id="SSF46955">
    <property type="entry name" value="Putative DNA-binding domain"/>
    <property type="match status" value="1"/>
</dbReference>
<dbReference type="InterPro" id="IPR041698">
    <property type="entry name" value="Methyltransf_25"/>
</dbReference>
<dbReference type="InterPro" id="IPR000551">
    <property type="entry name" value="MerR-type_HTH_dom"/>
</dbReference>
<proteinExistence type="predicted"/>
<evidence type="ECO:0000313" key="3">
    <source>
        <dbReference type="EMBL" id="RKN80651.1"/>
    </source>
</evidence>
<evidence type="ECO:0000259" key="2">
    <source>
        <dbReference type="PROSITE" id="PS50937"/>
    </source>
</evidence>
<feature type="domain" description="HTH merR-type" evidence="2">
    <location>
        <begin position="1"/>
        <end position="69"/>
    </location>
</feature>
<dbReference type="AlphaFoldDB" id="A0A3B0C7Q5"/>
<dbReference type="GO" id="GO:0003677">
    <property type="term" value="F:DNA binding"/>
    <property type="evidence" value="ECO:0007669"/>
    <property type="project" value="UniProtKB-KW"/>
</dbReference>
<evidence type="ECO:0000313" key="4">
    <source>
        <dbReference type="Proteomes" id="UP000282311"/>
    </source>
</evidence>
<keyword evidence="4" id="KW-1185">Reference proteome</keyword>
<dbReference type="PROSITE" id="PS50937">
    <property type="entry name" value="HTH_MERR_2"/>
    <property type="match status" value="1"/>
</dbReference>
<dbReference type="GO" id="GO:0032259">
    <property type="term" value="P:methylation"/>
    <property type="evidence" value="ECO:0007669"/>
    <property type="project" value="UniProtKB-KW"/>
</dbReference>
<dbReference type="OrthoDB" id="465705at2"/>
<accession>A0A3B0C7Q5</accession>
<dbReference type="SMART" id="SM00422">
    <property type="entry name" value="HTH_MERR"/>
    <property type="match status" value="1"/>
</dbReference>
<dbReference type="CDD" id="cd02440">
    <property type="entry name" value="AdoMet_MTases"/>
    <property type="match status" value="1"/>
</dbReference>
<dbReference type="Gene3D" id="1.10.1660.10">
    <property type="match status" value="1"/>
</dbReference>
<dbReference type="CDD" id="cd00592">
    <property type="entry name" value="HTH_MerR-like"/>
    <property type="match status" value="1"/>
</dbReference>